<evidence type="ECO:0000313" key="4">
    <source>
        <dbReference type="Proteomes" id="UP000078558"/>
    </source>
</evidence>
<dbReference type="Pfam" id="PF05721">
    <property type="entry name" value="PhyH"/>
    <property type="match status" value="1"/>
</dbReference>
<comment type="cofactor">
    <cofactor evidence="1">
        <name>Fe(2+)</name>
        <dbReference type="ChEBI" id="CHEBI:29033"/>
    </cofactor>
</comment>
<dbReference type="Gene3D" id="2.60.120.620">
    <property type="entry name" value="q2cbj1_9rhob like domain"/>
    <property type="match status" value="1"/>
</dbReference>
<dbReference type="Proteomes" id="UP000078558">
    <property type="component" value="Chromosome I"/>
</dbReference>
<protein>
    <submittedName>
        <fullName evidence="2">Protein involved in biosynthesis of mitomycin antibiotics/polyketide fumonisin</fullName>
    </submittedName>
</protein>
<dbReference type="STRING" id="1851544.ODI_04183"/>
<dbReference type="GO" id="GO:0016706">
    <property type="term" value="F:2-oxoglutarate-dependent dioxygenase activity"/>
    <property type="evidence" value="ECO:0007669"/>
    <property type="project" value="UniProtKB-ARBA"/>
</dbReference>
<evidence type="ECO:0000313" key="2">
    <source>
        <dbReference type="EMBL" id="SBT26410.1"/>
    </source>
</evidence>
<dbReference type="PANTHER" id="PTHR20883:SF48">
    <property type="entry name" value="ECTOINE DIOXYGENASE"/>
    <property type="match status" value="1"/>
</dbReference>
<evidence type="ECO:0000256" key="1">
    <source>
        <dbReference type="ARBA" id="ARBA00001954"/>
    </source>
</evidence>
<keyword evidence="4" id="KW-1185">Reference proteome</keyword>
<dbReference type="EMBL" id="LT907988">
    <property type="protein sequence ID" value="SOE46635.1"/>
    <property type="molecule type" value="Genomic_DNA"/>
</dbReference>
<gene>
    <name evidence="2" type="ORF">ODI_04183</name>
    <name evidence="3" type="ORF">ODI_R0385</name>
</gene>
<dbReference type="GO" id="GO:0005506">
    <property type="term" value="F:iron ion binding"/>
    <property type="evidence" value="ECO:0007669"/>
    <property type="project" value="UniProtKB-ARBA"/>
</dbReference>
<dbReference type="EMBL" id="FLRC01000033">
    <property type="protein sequence ID" value="SBT26410.1"/>
    <property type="molecule type" value="Genomic_DNA"/>
</dbReference>
<dbReference type="OrthoDB" id="9791262at2"/>
<accession>A0A1C3K4I9</accession>
<sequence length="276" mass="30798">MPKHLSPAQIDDFRQHGYAYPFDAFDAQEAARLRARIESYEQQSGYDANQTLKIKGHLALPDLVALGRHPRILDAVEDLIGPNILLFGASIFAKDGGDPRYVSWHQDSAYFGLDPHDEITAWVGLTDSTEENGCLRVLPGSHRGPDFKHEETYAPDNMLAKGQSLIGIDESRAVSMPLRAGQFSLHHERTAHSSLPNRSTGRRMGFAFFYVPTHARLLKRRGRATLVRGVDEYGHWDADDLPTMDLDPLSMQQLRSAWGSYKDGKVLQAADMSAQA</sequence>
<dbReference type="SUPFAM" id="SSF51197">
    <property type="entry name" value="Clavaminate synthase-like"/>
    <property type="match status" value="1"/>
</dbReference>
<dbReference type="AlphaFoldDB" id="A0A1C3K4I9"/>
<dbReference type="InterPro" id="IPR008775">
    <property type="entry name" value="Phytyl_CoA_dOase-like"/>
</dbReference>
<evidence type="ECO:0000313" key="3">
    <source>
        <dbReference type="EMBL" id="SOE46635.1"/>
    </source>
</evidence>
<dbReference type="RefSeq" id="WP_067756101.1">
    <property type="nucleotide sequence ID" value="NZ_LT907988.1"/>
</dbReference>
<name>A0A1C3K4I9_9BURK</name>
<proteinExistence type="predicted"/>
<reference evidence="3 4" key="2">
    <citation type="submission" date="2017-08" db="EMBL/GenBank/DDBJ databases">
        <authorList>
            <person name="de Groot N.N."/>
        </authorList>
    </citation>
    <scope>NUCLEOTIDE SEQUENCE [LARGE SCALE GENOMIC DNA]</scope>
    <source>
        <strain evidence="3">Orrdi1</strain>
    </source>
</reference>
<dbReference type="PANTHER" id="PTHR20883">
    <property type="entry name" value="PHYTANOYL-COA DIOXYGENASE DOMAIN CONTAINING 1"/>
    <property type="match status" value="1"/>
</dbReference>
<organism evidence="2 4">
    <name type="scientific">Orrella dioscoreae</name>
    <dbReference type="NCBI Taxonomy" id="1851544"/>
    <lineage>
        <taxon>Bacteria</taxon>
        <taxon>Pseudomonadati</taxon>
        <taxon>Pseudomonadota</taxon>
        <taxon>Betaproteobacteria</taxon>
        <taxon>Burkholderiales</taxon>
        <taxon>Alcaligenaceae</taxon>
        <taxon>Orrella</taxon>
    </lineage>
</organism>
<dbReference type="KEGG" id="odi:ODI_R0385"/>
<reference evidence="2 4" key="1">
    <citation type="submission" date="2016-06" db="EMBL/GenBank/DDBJ databases">
        <authorList>
            <person name="Kjaerup R.B."/>
            <person name="Dalgaard T.S."/>
            <person name="Juul-Madsen H.R."/>
        </authorList>
    </citation>
    <scope>NUCLEOTIDE SEQUENCE [LARGE SCALE GENOMIC DNA]</scope>
    <source>
        <strain evidence="2">Orrdi1</strain>
    </source>
</reference>